<evidence type="ECO:0000256" key="9">
    <source>
        <dbReference type="ARBA" id="ARBA00047365"/>
    </source>
</evidence>
<organism evidence="12 13">
    <name type="scientific">Thermophilibacter immobilis</name>
    <dbReference type="NCBI Taxonomy" id="2779519"/>
    <lineage>
        <taxon>Bacteria</taxon>
        <taxon>Bacillati</taxon>
        <taxon>Actinomycetota</taxon>
        <taxon>Coriobacteriia</taxon>
        <taxon>Coriobacteriales</taxon>
        <taxon>Atopobiaceae</taxon>
        <taxon>Thermophilibacter</taxon>
    </lineage>
</organism>
<keyword evidence="4" id="KW-0949">S-adenosyl-L-methionine</keyword>
<dbReference type="GO" id="GO:0051539">
    <property type="term" value="F:4 iron, 4 sulfur cluster binding"/>
    <property type="evidence" value="ECO:0007669"/>
    <property type="project" value="UniProtKB-KW"/>
</dbReference>
<dbReference type="PANTHER" id="PTHR30352:SF13">
    <property type="entry name" value="GLYCYL-RADICAL ENZYME ACTIVATING ENZYME YJJW-RELATED"/>
    <property type="match status" value="1"/>
</dbReference>
<dbReference type="Gene3D" id="3.20.20.70">
    <property type="entry name" value="Aldolase class I"/>
    <property type="match status" value="1"/>
</dbReference>
<dbReference type="PROSITE" id="PS00198">
    <property type="entry name" value="4FE4S_FER_1"/>
    <property type="match status" value="1"/>
</dbReference>
<dbReference type="PANTHER" id="PTHR30352">
    <property type="entry name" value="PYRUVATE FORMATE-LYASE-ACTIVATING ENZYME"/>
    <property type="match status" value="1"/>
</dbReference>
<proteinExistence type="inferred from homology"/>
<dbReference type="InterPro" id="IPR012839">
    <property type="entry name" value="Organic_radical_activase"/>
</dbReference>
<dbReference type="InterPro" id="IPR013785">
    <property type="entry name" value="Aldolase_TIM"/>
</dbReference>
<dbReference type="Pfam" id="PF04055">
    <property type="entry name" value="Radical_SAM"/>
    <property type="match status" value="1"/>
</dbReference>
<name>A0A7S7M8B2_9ACTN</name>
<evidence type="ECO:0000259" key="10">
    <source>
        <dbReference type="PROSITE" id="PS51379"/>
    </source>
</evidence>
<dbReference type="InterPro" id="IPR034457">
    <property type="entry name" value="Organic_radical-activating"/>
</dbReference>
<dbReference type="Proteomes" id="UP000593735">
    <property type="component" value="Chromosome"/>
</dbReference>
<dbReference type="PROSITE" id="PS51918">
    <property type="entry name" value="RADICAL_SAM"/>
    <property type="match status" value="1"/>
</dbReference>
<evidence type="ECO:0000256" key="4">
    <source>
        <dbReference type="ARBA" id="ARBA00022691"/>
    </source>
</evidence>
<dbReference type="SUPFAM" id="SSF54862">
    <property type="entry name" value="4Fe-4S ferredoxins"/>
    <property type="match status" value="1"/>
</dbReference>
<dbReference type="PIRSF" id="PIRSF000371">
    <property type="entry name" value="PFL_act_enz"/>
    <property type="match status" value="1"/>
</dbReference>
<dbReference type="InterPro" id="IPR058240">
    <property type="entry name" value="rSAM_sf"/>
</dbReference>
<comment type="similarity">
    <text evidence="2">Belongs to the organic radical-activating enzymes family.</text>
</comment>
<dbReference type="Pfam" id="PF00037">
    <property type="entry name" value="Fer4"/>
    <property type="match status" value="1"/>
</dbReference>
<dbReference type="PROSITE" id="PS51379">
    <property type="entry name" value="4FE4S_FER_2"/>
    <property type="match status" value="1"/>
</dbReference>
<dbReference type="InterPro" id="IPR023912">
    <property type="entry name" value="YjjW_bact"/>
</dbReference>
<dbReference type="KEGG" id="tio:INP52_09120"/>
<dbReference type="CDD" id="cd01335">
    <property type="entry name" value="Radical_SAM"/>
    <property type="match status" value="1"/>
</dbReference>
<keyword evidence="8" id="KW-0411">Iron-sulfur</keyword>
<dbReference type="AlphaFoldDB" id="A0A7S7M8B2"/>
<dbReference type="Gene3D" id="3.30.70.20">
    <property type="match status" value="1"/>
</dbReference>
<dbReference type="SUPFAM" id="SSF102114">
    <property type="entry name" value="Radical SAM enzymes"/>
    <property type="match status" value="1"/>
</dbReference>
<feature type="domain" description="4Fe-4S ferredoxin-type" evidence="10">
    <location>
        <begin position="38"/>
        <end position="66"/>
    </location>
</feature>
<evidence type="ECO:0000313" key="12">
    <source>
        <dbReference type="EMBL" id="QOY60539.1"/>
    </source>
</evidence>
<sequence length="279" mass="30059">MSAHVPINNIIPFSLVDGPGARCSVFLQGCNIRCAYCHNPETQSLCVACGACVRACPARALTLEAGAVVWDSELCTGCDTCIGTCTYRSSPRIRHMDAREVFAEVSSYQPFIRGVTTSGGECMLYPEFLLELFGLCRAAGIGALIDSNGTIDFSEHEGLLNVADGVMIDVKAWSDAWFVHLTGTDGATVRKNLAFLAERDKLEEVRVIVTEGWNDPEDAVDGIAATLGRRVGAARLRLMRFRHFGVRGPMASAPSPSDARMDALEARAHELGFGEVVVS</sequence>
<dbReference type="InterPro" id="IPR017900">
    <property type="entry name" value="4Fe4S_Fe_S_CS"/>
</dbReference>
<dbReference type="GO" id="GO:0016491">
    <property type="term" value="F:oxidoreductase activity"/>
    <property type="evidence" value="ECO:0007669"/>
    <property type="project" value="UniProtKB-KW"/>
</dbReference>
<dbReference type="NCBIfam" id="TIGR04041">
    <property type="entry name" value="activase_YjjW"/>
    <property type="match status" value="1"/>
</dbReference>
<evidence type="ECO:0000256" key="6">
    <source>
        <dbReference type="ARBA" id="ARBA00023002"/>
    </source>
</evidence>
<evidence type="ECO:0000313" key="13">
    <source>
        <dbReference type="Proteomes" id="UP000593735"/>
    </source>
</evidence>
<evidence type="ECO:0000256" key="1">
    <source>
        <dbReference type="ARBA" id="ARBA00001966"/>
    </source>
</evidence>
<keyword evidence="6" id="KW-0560">Oxidoreductase</keyword>
<dbReference type="SFLD" id="SFLDG01118">
    <property type="entry name" value="activating_enzymes__group_2"/>
    <property type="match status" value="1"/>
</dbReference>
<keyword evidence="13" id="KW-1185">Reference proteome</keyword>
<dbReference type="InterPro" id="IPR040074">
    <property type="entry name" value="BssD/PflA/YjjW"/>
</dbReference>
<comment type="catalytic activity">
    <reaction evidence="9">
        <text>glycyl-[protein] + reduced [flavodoxin] + S-adenosyl-L-methionine = glycin-2-yl radical-[protein] + semiquinone [flavodoxin] + 5'-deoxyadenosine + L-methionine + H(+)</text>
        <dbReference type="Rhea" id="RHEA:61976"/>
        <dbReference type="Rhea" id="RHEA-COMP:10622"/>
        <dbReference type="Rhea" id="RHEA-COMP:14480"/>
        <dbReference type="Rhea" id="RHEA-COMP:15993"/>
        <dbReference type="Rhea" id="RHEA-COMP:15994"/>
        <dbReference type="ChEBI" id="CHEBI:15378"/>
        <dbReference type="ChEBI" id="CHEBI:17319"/>
        <dbReference type="ChEBI" id="CHEBI:29947"/>
        <dbReference type="ChEBI" id="CHEBI:32722"/>
        <dbReference type="ChEBI" id="CHEBI:57618"/>
        <dbReference type="ChEBI" id="CHEBI:57844"/>
        <dbReference type="ChEBI" id="CHEBI:59789"/>
        <dbReference type="ChEBI" id="CHEBI:140311"/>
    </reaction>
</comment>
<evidence type="ECO:0000256" key="5">
    <source>
        <dbReference type="ARBA" id="ARBA00022723"/>
    </source>
</evidence>
<dbReference type="PROSITE" id="PS01087">
    <property type="entry name" value="RADICAL_ACTIVATING"/>
    <property type="match status" value="1"/>
</dbReference>
<keyword evidence="3" id="KW-0004">4Fe-4S</keyword>
<feature type="domain" description="Radical SAM core" evidence="11">
    <location>
        <begin position="16"/>
        <end position="274"/>
    </location>
</feature>
<keyword evidence="7" id="KW-0408">Iron</keyword>
<dbReference type="SFLD" id="SFLDF00392">
    <property type="entry name" value="YjjI_activase"/>
    <property type="match status" value="1"/>
</dbReference>
<comment type="cofactor">
    <cofactor evidence="1">
        <name>[4Fe-4S] cluster</name>
        <dbReference type="ChEBI" id="CHEBI:49883"/>
    </cofactor>
</comment>
<dbReference type="EMBL" id="CP063767">
    <property type="protein sequence ID" value="QOY60539.1"/>
    <property type="molecule type" value="Genomic_DNA"/>
</dbReference>
<reference evidence="12 13" key="1">
    <citation type="submission" date="2020-10" db="EMBL/GenBank/DDBJ databases">
        <title>Olsenella immobilis sp.nov., isolated from the mud in a fermentation cellar used for the production of Chinese strong-flavoured liquor.</title>
        <authorList>
            <person name="Lu L."/>
        </authorList>
    </citation>
    <scope>NUCLEOTIDE SEQUENCE [LARGE SCALE GENOMIC DNA]</scope>
    <source>
        <strain evidence="12 13">LZLJ-2</strain>
    </source>
</reference>
<dbReference type="RefSeq" id="WP_194371093.1">
    <property type="nucleotide sequence ID" value="NZ_CP063767.1"/>
</dbReference>
<evidence type="ECO:0000259" key="11">
    <source>
        <dbReference type="PROSITE" id="PS51918"/>
    </source>
</evidence>
<accession>A0A7S7M8B2</accession>
<evidence type="ECO:0000256" key="2">
    <source>
        <dbReference type="ARBA" id="ARBA00009777"/>
    </source>
</evidence>
<evidence type="ECO:0000256" key="8">
    <source>
        <dbReference type="ARBA" id="ARBA00023014"/>
    </source>
</evidence>
<dbReference type="InterPro" id="IPR001989">
    <property type="entry name" value="Radical_activat_CS"/>
</dbReference>
<dbReference type="GO" id="GO:0046872">
    <property type="term" value="F:metal ion binding"/>
    <property type="evidence" value="ECO:0007669"/>
    <property type="project" value="UniProtKB-KW"/>
</dbReference>
<dbReference type="InterPro" id="IPR007197">
    <property type="entry name" value="rSAM"/>
</dbReference>
<evidence type="ECO:0000256" key="7">
    <source>
        <dbReference type="ARBA" id="ARBA00023004"/>
    </source>
</evidence>
<gene>
    <name evidence="12" type="primary">yjjW</name>
    <name evidence="12" type="ORF">INP52_09120</name>
</gene>
<protein>
    <submittedName>
        <fullName evidence="12">YjjW family glycine radical enzyme activase</fullName>
    </submittedName>
</protein>
<dbReference type="SFLD" id="SFLDS00029">
    <property type="entry name" value="Radical_SAM"/>
    <property type="match status" value="1"/>
</dbReference>
<dbReference type="SFLD" id="SFLDG01066">
    <property type="entry name" value="organic_radical-activating_enz"/>
    <property type="match status" value="1"/>
</dbReference>
<evidence type="ECO:0000256" key="3">
    <source>
        <dbReference type="ARBA" id="ARBA00022485"/>
    </source>
</evidence>
<dbReference type="InterPro" id="IPR017896">
    <property type="entry name" value="4Fe4S_Fe-S-bd"/>
</dbReference>
<keyword evidence="5" id="KW-0479">Metal-binding</keyword>